<reference evidence="2 3" key="1">
    <citation type="journal article" date="2018" name="Sci. Rep.">
        <title>A novel species of the marine cyanobacterium Acaryochloris with a unique pigment content and lifestyle.</title>
        <authorList>
            <person name="Partensky F."/>
            <person name="Six C."/>
            <person name="Ratin M."/>
            <person name="Garczarek L."/>
            <person name="Vaulot D."/>
            <person name="Probert I."/>
            <person name="Calteau A."/>
            <person name="Gourvil P."/>
            <person name="Marie D."/>
            <person name="Grebert T."/>
            <person name="Bouchier C."/>
            <person name="Le Panse S."/>
            <person name="Gachenot M."/>
            <person name="Rodriguez F."/>
            <person name="Garrido J.L."/>
        </authorList>
    </citation>
    <scope>NUCLEOTIDE SEQUENCE [LARGE SCALE GENOMIC DNA]</scope>
    <source>
        <strain evidence="2 3">RCC1774</strain>
    </source>
</reference>
<dbReference type="InterPro" id="IPR002711">
    <property type="entry name" value="HNH"/>
</dbReference>
<dbReference type="GO" id="GO:0008270">
    <property type="term" value="F:zinc ion binding"/>
    <property type="evidence" value="ECO:0007669"/>
    <property type="project" value="InterPro"/>
</dbReference>
<proteinExistence type="predicted"/>
<comment type="caution">
    <text evidence="2">The sequence shown here is derived from an EMBL/GenBank/DDBJ whole genome shotgun (WGS) entry which is preliminary data.</text>
</comment>
<feature type="domain" description="HNH" evidence="1">
    <location>
        <begin position="31"/>
        <end position="77"/>
    </location>
</feature>
<dbReference type="EMBL" id="PQWO01000008">
    <property type="protein sequence ID" value="PZD72820.1"/>
    <property type="molecule type" value="Genomic_DNA"/>
</dbReference>
<dbReference type="Gene3D" id="1.10.30.50">
    <property type="match status" value="1"/>
</dbReference>
<dbReference type="GO" id="GO:0003676">
    <property type="term" value="F:nucleic acid binding"/>
    <property type="evidence" value="ECO:0007669"/>
    <property type="project" value="InterPro"/>
</dbReference>
<evidence type="ECO:0000313" key="3">
    <source>
        <dbReference type="Proteomes" id="UP000248857"/>
    </source>
</evidence>
<organism evidence="2 3">
    <name type="scientific">Acaryochloris thomasi RCC1774</name>
    <dbReference type="NCBI Taxonomy" id="1764569"/>
    <lineage>
        <taxon>Bacteria</taxon>
        <taxon>Bacillati</taxon>
        <taxon>Cyanobacteriota</taxon>
        <taxon>Cyanophyceae</taxon>
        <taxon>Acaryochloridales</taxon>
        <taxon>Acaryochloridaceae</taxon>
        <taxon>Acaryochloris</taxon>
        <taxon>Acaryochloris thomasi</taxon>
    </lineage>
</organism>
<sequence>MRPVERGDAPQTFSDYRAAKPFLVNRLGDYCSYCERPIKTNLAVEHVRPKNLYPELREDWGNFLLGCVNCNSTKSDKDVSRDKVLLPDQDNTFLAYVYTREGQVLPNPQLGDVLQKRAEATLALTGLDKFPDEFDTDASGSAALERWQQRSRAWQDAQNCFHALSQNDSEEIRKLIIVAARNTGFFSVWMIVFKSDPIMLQAFIQEFPGTSPKCFDTTGSPINRPGGHL</sequence>
<dbReference type="Pfam" id="PF01844">
    <property type="entry name" value="HNH"/>
    <property type="match status" value="1"/>
</dbReference>
<evidence type="ECO:0000259" key="1">
    <source>
        <dbReference type="Pfam" id="PF01844"/>
    </source>
</evidence>
<protein>
    <recommendedName>
        <fullName evidence="1">HNH domain-containing protein</fullName>
    </recommendedName>
</protein>
<keyword evidence="3" id="KW-1185">Reference proteome</keyword>
<gene>
    <name evidence="2" type="ORF">C1752_03287</name>
</gene>
<evidence type="ECO:0000313" key="2">
    <source>
        <dbReference type="EMBL" id="PZD72820.1"/>
    </source>
</evidence>
<dbReference type="GO" id="GO:0004519">
    <property type="term" value="F:endonuclease activity"/>
    <property type="evidence" value="ECO:0007669"/>
    <property type="project" value="InterPro"/>
</dbReference>
<name>A0A2W1JGV7_9CYAN</name>
<dbReference type="Proteomes" id="UP000248857">
    <property type="component" value="Unassembled WGS sequence"/>
</dbReference>
<accession>A0A2W1JGV7</accession>
<dbReference type="RefSeq" id="WP_110986731.1">
    <property type="nucleotide sequence ID" value="NZ_CAWNWM010000008.1"/>
</dbReference>
<dbReference type="AlphaFoldDB" id="A0A2W1JGV7"/>
<dbReference type="OrthoDB" id="9816185at2"/>